<dbReference type="Gene3D" id="2.10.70.10">
    <property type="entry name" value="Complement Module, domain 1"/>
    <property type="match status" value="1"/>
</dbReference>
<name>A0A0B1S501_OESDE</name>
<dbReference type="EMBL" id="KN609657">
    <property type="protein sequence ID" value="KHJ78557.1"/>
    <property type="molecule type" value="Genomic_DNA"/>
</dbReference>
<proteinExistence type="predicted"/>
<gene>
    <name evidence="1" type="ORF">OESDEN_21820</name>
</gene>
<evidence type="ECO:0000313" key="1">
    <source>
        <dbReference type="EMBL" id="KHJ78557.1"/>
    </source>
</evidence>
<keyword evidence="2" id="KW-1185">Reference proteome</keyword>
<evidence type="ECO:0000313" key="2">
    <source>
        <dbReference type="Proteomes" id="UP000053660"/>
    </source>
</evidence>
<protein>
    <submittedName>
        <fullName evidence="1">Uncharacterized protein</fullName>
    </submittedName>
</protein>
<accession>A0A0B1S501</accession>
<dbReference type="SUPFAM" id="SSF57603">
    <property type="entry name" value="FnI-like domain"/>
    <property type="match status" value="1"/>
</dbReference>
<dbReference type="Proteomes" id="UP000053660">
    <property type="component" value="Unassembled WGS sequence"/>
</dbReference>
<sequence length="108" mass="12515">MLVTNKYDTLRIDSGNPTRELCPKLDSTPGNVEIENSEGLREAEDDRGLDTNQRRSMKSCMYNGRRRGHTEAFWPEQCVRCYCYDGTTTCQYQLVFGYFLRVRSPAQC</sequence>
<organism evidence="1 2">
    <name type="scientific">Oesophagostomum dentatum</name>
    <name type="common">Nodular worm</name>
    <dbReference type="NCBI Taxonomy" id="61180"/>
    <lineage>
        <taxon>Eukaryota</taxon>
        <taxon>Metazoa</taxon>
        <taxon>Ecdysozoa</taxon>
        <taxon>Nematoda</taxon>
        <taxon>Chromadorea</taxon>
        <taxon>Rhabditida</taxon>
        <taxon>Rhabditina</taxon>
        <taxon>Rhabditomorpha</taxon>
        <taxon>Strongyloidea</taxon>
        <taxon>Strongylidae</taxon>
        <taxon>Oesophagostomum</taxon>
    </lineage>
</organism>
<dbReference type="OrthoDB" id="4062651at2759"/>
<reference evidence="1 2" key="1">
    <citation type="submission" date="2014-03" db="EMBL/GenBank/DDBJ databases">
        <title>Draft genome of the hookworm Oesophagostomum dentatum.</title>
        <authorList>
            <person name="Mitreva M."/>
        </authorList>
    </citation>
    <scope>NUCLEOTIDE SEQUENCE [LARGE SCALE GENOMIC DNA]</scope>
    <source>
        <strain evidence="1 2">OD-Hann</strain>
    </source>
</reference>
<dbReference type="AlphaFoldDB" id="A0A0B1S501"/>